<dbReference type="Proteomes" id="UP000028547">
    <property type="component" value="Unassembled WGS sequence"/>
</dbReference>
<keyword evidence="1" id="KW-0328">Glycosyltransferase</keyword>
<evidence type="ECO:0000256" key="1">
    <source>
        <dbReference type="ARBA" id="ARBA00022676"/>
    </source>
</evidence>
<proteinExistence type="predicted"/>
<dbReference type="InterPro" id="IPR001296">
    <property type="entry name" value="Glyco_trans_1"/>
</dbReference>
<dbReference type="Gene3D" id="3.40.50.2000">
    <property type="entry name" value="Glycogen Phosphorylase B"/>
    <property type="match status" value="2"/>
</dbReference>
<feature type="domain" description="Glycosyltransferase subfamily 4-like N-terminal" evidence="4">
    <location>
        <begin position="13"/>
        <end position="193"/>
    </location>
</feature>
<evidence type="ECO:0000256" key="2">
    <source>
        <dbReference type="ARBA" id="ARBA00022679"/>
    </source>
</evidence>
<name>A0A084SMA0_9BACT</name>
<dbReference type="PANTHER" id="PTHR12526">
    <property type="entry name" value="GLYCOSYLTRANSFERASE"/>
    <property type="match status" value="1"/>
</dbReference>
<evidence type="ECO:0000259" key="3">
    <source>
        <dbReference type="Pfam" id="PF00534"/>
    </source>
</evidence>
<dbReference type="PANTHER" id="PTHR12526:SF510">
    <property type="entry name" value="D-INOSITOL 3-PHOSPHATE GLYCOSYLTRANSFERASE"/>
    <property type="match status" value="1"/>
</dbReference>
<keyword evidence="2 5" id="KW-0808">Transferase</keyword>
<protein>
    <submittedName>
        <fullName evidence="5">Glycosyl transferase family 1</fullName>
    </submittedName>
</protein>
<dbReference type="AlphaFoldDB" id="A0A084SMA0"/>
<dbReference type="InterPro" id="IPR028098">
    <property type="entry name" value="Glyco_trans_4-like_N"/>
</dbReference>
<dbReference type="Pfam" id="PF13439">
    <property type="entry name" value="Glyco_transf_4"/>
    <property type="match status" value="1"/>
</dbReference>
<evidence type="ECO:0000313" key="6">
    <source>
        <dbReference type="Proteomes" id="UP000028547"/>
    </source>
</evidence>
<dbReference type="CDD" id="cd03801">
    <property type="entry name" value="GT4_PimA-like"/>
    <property type="match status" value="1"/>
</dbReference>
<accession>A0A084SMA0</accession>
<reference evidence="5 6" key="1">
    <citation type="submission" date="2014-07" db="EMBL/GenBank/DDBJ databases">
        <title>Draft Genome Sequence of Gephyronic Acid Producer, Cystobacter violaceus Strain Cb vi76.</title>
        <authorList>
            <person name="Stevens D.C."/>
            <person name="Young J."/>
            <person name="Carmichael R."/>
            <person name="Tan J."/>
            <person name="Taylor R.E."/>
        </authorList>
    </citation>
    <scope>NUCLEOTIDE SEQUENCE [LARGE SCALE GENOMIC DNA]</scope>
    <source>
        <strain evidence="5 6">Cb vi76</strain>
    </source>
</reference>
<comment type="caution">
    <text evidence="5">The sequence shown here is derived from an EMBL/GenBank/DDBJ whole genome shotgun (WGS) entry which is preliminary data.</text>
</comment>
<dbReference type="EMBL" id="JPMI01000236">
    <property type="protein sequence ID" value="KFA89585.1"/>
    <property type="molecule type" value="Genomic_DNA"/>
</dbReference>
<dbReference type="Pfam" id="PF00534">
    <property type="entry name" value="Glycos_transf_1"/>
    <property type="match status" value="1"/>
</dbReference>
<dbReference type="RefSeq" id="WP_043404656.1">
    <property type="nucleotide sequence ID" value="NZ_JPMI01000236.1"/>
</dbReference>
<dbReference type="SUPFAM" id="SSF53756">
    <property type="entry name" value="UDP-Glycosyltransferase/glycogen phosphorylase"/>
    <property type="match status" value="1"/>
</dbReference>
<sequence length="408" mass="43164">MRLLFLSPVGVVGGAERTLLDLLDCLRRAPEAPWLGLIAGAEGPLTEQARALGVETLALPLSAALASLGDSQLRGAGAGRSLRFGTTLARATPAAAAHLLALQRALRRFRPTLVHSNGLKTHLLSALCAPGAPVVWHLHDFLGERPLLRRVLRLAGVRAAAAIANSAAVAEDARHVLGRVPVHPVHNGVDTERFSPGPASGGWLDTLAGLPPAPEDTVRLGLVATYARWKGQEVFLQAAARLRALHPSHAVRFYVVGSPVYRTPGSQYAEAELRATAHALGLEAHVGFIPFQSEPAPIYRALDGVVHASTRPEPFGMTIVEAMSCARAVVVSAAGGAAELVRPGHDALAFTPGDVEGLAGAMARLVREPELRARLGQEARRSVLARFTRERYAAQVQDVYARVLGGRA</sequence>
<evidence type="ECO:0000313" key="5">
    <source>
        <dbReference type="EMBL" id="KFA89585.1"/>
    </source>
</evidence>
<evidence type="ECO:0000259" key="4">
    <source>
        <dbReference type="Pfam" id="PF13439"/>
    </source>
</evidence>
<gene>
    <name evidence="5" type="ORF">Q664_33885</name>
</gene>
<feature type="domain" description="Glycosyl transferase family 1" evidence="3">
    <location>
        <begin position="214"/>
        <end position="381"/>
    </location>
</feature>
<organism evidence="5 6">
    <name type="scientific">Archangium violaceum Cb vi76</name>
    <dbReference type="NCBI Taxonomy" id="1406225"/>
    <lineage>
        <taxon>Bacteria</taxon>
        <taxon>Pseudomonadati</taxon>
        <taxon>Myxococcota</taxon>
        <taxon>Myxococcia</taxon>
        <taxon>Myxococcales</taxon>
        <taxon>Cystobacterineae</taxon>
        <taxon>Archangiaceae</taxon>
        <taxon>Archangium</taxon>
    </lineage>
</organism>
<dbReference type="GO" id="GO:0016757">
    <property type="term" value="F:glycosyltransferase activity"/>
    <property type="evidence" value="ECO:0007669"/>
    <property type="project" value="UniProtKB-KW"/>
</dbReference>